<keyword evidence="1" id="KW-0472">Membrane</keyword>
<organism evidence="2 3">
    <name type="scientific">Heterorhabditis bacteriophora</name>
    <name type="common">Entomopathogenic nematode worm</name>
    <dbReference type="NCBI Taxonomy" id="37862"/>
    <lineage>
        <taxon>Eukaryota</taxon>
        <taxon>Metazoa</taxon>
        <taxon>Ecdysozoa</taxon>
        <taxon>Nematoda</taxon>
        <taxon>Chromadorea</taxon>
        <taxon>Rhabditida</taxon>
        <taxon>Rhabditina</taxon>
        <taxon>Rhabditomorpha</taxon>
        <taxon>Strongyloidea</taxon>
        <taxon>Heterorhabditidae</taxon>
        <taxon>Heterorhabditis</taxon>
    </lineage>
</organism>
<dbReference type="Proteomes" id="UP000095283">
    <property type="component" value="Unplaced"/>
</dbReference>
<keyword evidence="2" id="KW-1185">Reference proteome</keyword>
<name>A0A1I7X960_HETBA</name>
<evidence type="ECO:0000256" key="1">
    <source>
        <dbReference type="SAM" id="Phobius"/>
    </source>
</evidence>
<proteinExistence type="predicted"/>
<keyword evidence="1" id="KW-0812">Transmembrane</keyword>
<protein>
    <submittedName>
        <fullName evidence="3">Transposase</fullName>
    </submittedName>
</protein>
<keyword evidence="1" id="KW-1133">Transmembrane helix</keyword>
<dbReference type="WBParaSite" id="Hba_14038">
    <property type="protein sequence ID" value="Hba_14038"/>
    <property type="gene ID" value="Hba_14038"/>
</dbReference>
<evidence type="ECO:0000313" key="3">
    <source>
        <dbReference type="WBParaSite" id="Hba_14038"/>
    </source>
</evidence>
<accession>A0A1I7X960</accession>
<evidence type="ECO:0000313" key="2">
    <source>
        <dbReference type="Proteomes" id="UP000095283"/>
    </source>
</evidence>
<dbReference type="AlphaFoldDB" id="A0A1I7X960"/>
<sequence>MITMECDTVHDYVFGIEGIRIISQGYATTALLFFCLLIKLSRELNKSTIHIYKSFATRKRKLIRSQYCSRFGFMALQMVMTFNIPRIKN</sequence>
<reference evidence="3" key="1">
    <citation type="submission" date="2016-11" db="UniProtKB">
        <authorList>
            <consortium name="WormBaseParasite"/>
        </authorList>
    </citation>
    <scope>IDENTIFICATION</scope>
</reference>
<feature type="transmembrane region" description="Helical" evidence="1">
    <location>
        <begin position="21"/>
        <end position="40"/>
    </location>
</feature>